<dbReference type="EMBL" id="CP015405">
    <property type="protein sequence ID" value="ANU77263.1"/>
    <property type="molecule type" value="Genomic_DNA"/>
</dbReference>
<keyword evidence="3" id="KW-0804">Transcription</keyword>
<keyword evidence="1" id="KW-0805">Transcription regulation</keyword>
<dbReference type="Proteomes" id="UP000092574">
    <property type="component" value="Chromosome"/>
</dbReference>
<dbReference type="SUPFAM" id="SSF53822">
    <property type="entry name" value="Periplasmic binding protein-like I"/>
    <property type="match status" value="1"/>
</dbReference>
<dbReference type="InterPro" id="IPR028082">
    <property type="entry name" value="Peripla_BP_I"/>
</dbReference>
<evidence type="ECO:0000313" key="5">
    <source>
        <dbReference type="EMBL" id="ANU77263.1"/>
    </source>
</evidence>
<dbReference type="CDD" id="cd01392">
    <property type="entry name" value="HTH_LacI"/>
    <property type="match status" value="1"/>
</dbReference>
<dbReference type="InterPro" id="IPR046335">
    <property type="entry name" value="LacI/GalR-like_sensor"/>
</dbReference>
<feature type="domain" description="HTH lacI-type" evidence="4">
    <location>
        <begin position="2"/>
        <end position="57"/>
    </location>
</feature>
<evidence type="ECO:0000256" key="1">
    <source>
        <dbReference type="ARBA" id="ARBA00023015"/>
    </source>
</evidence>
<dbReference type="PANTHER" id="PTHR30146">
    <property type="entry name" value="LACI-RELATED TRANSCRIPTIONAL REPRESSOR"/>
    <property type="match status" value="1"/>
</dbReference>
<dbReference type="SMART" id="SM00354">
    <property type="entry name" value="HTH_LACI"/>
    <property type="match status" value="1"/>
</dbReference>
<evidence type="ECO:0000256" key="3">
    <source>
        <dbReference type="ARBA" id="ARBA00023163"/>
    </source>
</evidence>
<sequence length="336" mass="37989">MVRIKDIAREAGVSPTTVSNVIHGNTKKVSKANIDKIQRILEKNQYIPSMSALMLAENRSRLIGVLIGEREGKRRSIASDPFTSVILNSLELEIYRQNYYMLFHLANSQEESWKLAATWKVEGLITLGLSSEENLELSEKCQIPLVSIDNYYGEKKVANIGLQDFEGGYAMGRFLAEEGHKDILFLADNDVGVDHERWLGVQRAVGEYGAKGALAGRKIMPENRELRKAWLEDNLEELKSRDVLFFASDFYALEAIHFLQDKGIEIPGDVSVAGFDDSPYAEICRPEITTVRQNIMKKGQEAVKRLTSLIQGEEFKGQERLPVEVVIRDSVKRKRL</sequence>
<keyword evidence="6" id="KW-1185">Reference proteome</keyword>
<accession>A0A1C7IEI1</accession>
<dbReference type="SUPFAM" id="SSF47413">
    <property type="entry name" value="lambda repressor-like DNA-binding domains"/>
    <property type="match status" value="1"/>
</dbReference>
<dbReference type="Pfam" id="PF00356">
    <property type="entry name" value="LacI"/>
    <property type="match status" value="1"/>
</dbReference>
<reference evidence="5" key="1">
    <citation type="submission" date="2017-04" db="EMBL/GenBank/DDBJ databases">
        <title>Complete Genome Sequences of Twelve Strains of a Stable Defined Moderately Diverse Mouse Microbiota 2 (sDMDMm2).</title>
        <authorList>
            <person name="Uchimura Y."/>
            <person name="Wyss M."/>
            <person name="Brugiroux S."/>
            <person name="Limenitakis J.P."/>
            <person name="Stecher B."/>
            <person name="McCoy K.D."/>
            <person name="Macpherson A.J."/>
        </authorList>
    </citation>
    <scope>NUCLEOTIDE SEQUENCE</scope>
    <source>
        <strain evidence="5">YL58</strain>
    </source>
</reference>
<dbReference type="PROSITE" id="PS50932">
    <property type="entry name" value="HTH_LACI_2"/>
    <property type="match status" value="1"/>
</dbReference>
<evidence type="ECO:0000256" key="2">
    <source>
        <dbReference type="ARBA" id="ARBA00023125"/>
    </source>
</evidence>
<dbReference type="PROSITE" id="PS00356">
    <property type="entry name" value="HTH_LACI_1"/>
    <property type="match status" value="1"/>
</dbReference>
<dbReference type="InterPro" id="IPR000843">
    <property type="entry name" value="HTH_LacI"/>
</dbReference>
<dbReference type="RefSeq" id="WP_065543392.1">
    <property type="nucleotide sequence ID" value="NZ_CP015405.2"/>
</dbReference>
<organism evidence="5 6">
    <name type="scientific">Blautia pseudococcoides</name>
    <dbReference type="NCBI Taxonomy" id="1796616"/>
    <lineage>
        <taxon>Bacteria</taxon>
        <taxon>Bacillati</taxon>
        <taxon>Bacillota</taxon>
        <taxon>Clostridia</taxon>
        <taxon>Lachnospirales</taxon>
        <taxon>Lachnospiraceae</taxon>
        <taxon>Blautia</taxon>
    </lineage>
</organism>
<dbReference type="AlphaFoldDB" id="A0A1C7IEI1"/>
<dbReference type="Gene3D" id="3.40.50.2300">
    <property type="match status" value="2"/>
</dbReference>
<evidence type="ECO:0000259" key="4">
    <source>
        <dbReference type="PROSITE" id="PS50932"/>
    </source>
</evidence>
<proteinExistence type="predicted"/>
<dbReference type="KEGG" id="byl:A4V09_16820"/>
<dbReference type="CDD" id="cd06267">
    <property type="entry name" value="PBP1_LacI_sugar_binding-like"/>
    <property type="match status" value="1"/>
</dbReference>
<dbReference type="OrthoDB" id="9796186at2"/>
<evidence type="ECO:0000313" key="6">
    <source>
        <dbReference type="Proteomes" id="UP000092574"/>
    </source>
</evidence>
<dbReference type="Pfam" id="PF13377">
    <property type="entry name" value="Peripla_BP_3"/>
    <property type="match status" value="1"/>
</dbReference>
<name>A0A1C7IEI1_9FIRM</name>
<dbReference type="PANTHER" id="PTHR30146:SF24">
    <property type="entry name" value="XYLOSE OPERON REGULATORY PROTEIN"/>
    <property type="match status" value="1"/>
</dbReference>
<dbReference type="InterPro" id="IPR010982">
    <property type="entry name" value="Lambda_DNA-bd_dom_sf"/>
</dbReference>
<gene>
    <name evidence="5" type="ORF">A4V09_16820</name>
</gene>
<protein>
    <submittedName>
        <fullName evidence="5">LacI family transcriptional regulator</fullName>
    </submittedName>
</protein>
<dbReference type="Gene3D" id="1.10.260.40">
    <property type="entry name" value="lambda repressor-like DNA-binding domains"/>
    <property type="match status" value="1"/>
</dbReference>
<keyword evidence="2" id="KW-0238">DNA-binding</keyword>
<dbReference type="GO" id="GO:0000976">
    <property type="term" value="F:transcription cis-regulatory region binding"/>
    <property type="evidence" value="ECO:0007669"/>
    <property type="project" value="TreeGrafter"/>
</dbReference>
<dbReference type="STRING" id="1796616.A4V09_16820"/>
<dbReference type="GO" id="GO:0003700">
    <property type="term" value="F:DNA-binding transcription factor activity"/>
    <property type="evidence" value="ECO:0007669"/>
    <property type="project" value="TreeGrafter"/>
</dbReference>